<feature type="region of interest" description="Disordered" evidence="1">
    <location>
        <begin position="145"/>
        <end position="213"/>
    </location>
</feature>
<feature type="signal peptide" evidence="2">
    <location>
        <begin position="1"/>
        <end position="25"/>
    </location>
</feature>
<feature type="compositionally biased region" description="Low complexity" evidence="1">
    <location>
        <begin position="174"/>
        <end position="188"/>
    </location>
</feature>
<evidence type="ECO:0000313" key="4">
    <source>
        <dbReference type="Proteomes" id="UP000177395"/>
    </source>
</evidence>
<sequence length="424" mass="45697">MKLQYFFVAGLVSLVMCVTTVPVVASETNGTINSSYKFAWGENLGWVNMAPQTGGGLVITDSAVTGYAWTSAAGWLNFSADSVTNTSQGVLGGSAWSSQKGWIDFTGVTINSSGVFTGTAGTEGSTAGRISFDCDNCEVRTDWRPASVRTSSDGDSVVSSGSSGGGSENGVDQATPATTATNETNNNTQSSLSSEPDPNAPDPKNDPIGDFYRNIDKYEPSARWLDNHVESFGAPLAVEPDQNGLLVWDLSTEAQIENGERVAVIVEIPKGAYKNKIVVAVSSEDLGDIVASKNIDGDVINNAIFDITATDNDGNLVHNFKEPLTITLVVPESLQGRDDLGVYWFNEEVDEWILVEGARFDDQTAMFNVDHLTLFAIMTVADRGDSVAASTLLYSLKPNRFWLLVMIPVFWFLIRRRHNKSIQG</sequence>
<feature type="compositionally biased region" description="Low complexity" evidence="1">
    <location>
        <begin position="151"/>
        <end position="161"/>
    </location>
</feature>
<evidence type="ECO:0000256" key="2">
    <source>
        <dbReference type="SAM" id="SignalP"/>
    </source>
</evidence>
<name>A0A1F6FJ05_9BACT</name>
<feature type="chain" id="PRO_5009524388" evidence="2">
    <location>
        <begin position="26"/>
        <end position="424"/>
    </location>
</feature>
<evidence type="ECO:0000313" key="3">
    <source>
        <dbReference type="EMBL" id="OGG85841.1"/>
    </source>
</evidence>
<dbReference type="STRING" id="1798531.A2392_00255"/>
<proteinExistence type="predicted"/>
<evidence type="ECO:0000256" key="1">
    <source>
        <dbReference type="SAM" id="MobiDB-lite"/>
    </source>
</evidence>
<accession>A0A1F6FJ05</accession>
<dbReference type="AlphaFoldDB" id="A0A1F6FJ05"/>
<keyword evidence="2" id="KW-0732">Signal</keyword>
<gene>
    <name evidence="3" type="ORF">A2392_00255</name>
</gene>
<dbReference type="Proteomes" id="UP000177395">
    <property type="component" value="Unassembled WGS sequence"/>
</dbReference>
<feature type="compositionally biased region" description="Basic and acidic residues" evidence="1">
    <location>
        <begin position="203"/>
        <end position="213"/>
    </location>
</feature>
<dbReference type="EMBL" id="MFMS01000004">
    <property type="protein sequence ID" value="OGG85841.1"/>
    <property type="molecule type" value="Genomic_DNA"/>
</dbReference>
<organism evidence="3 4">
    <name type="scientific">Candidatus Kaiserbacteria bacterium RIFOXYB1_FULL_46_14</name>
    <dbReference type="NCBI Taxonomy" id="1798531"/>
    <lineage>
        <taxon>Bacteria</taxon>
        <taxon>Candidatus Kaiseribacteriota</taxon>
    </lineage>
</organism>
<protein>
    <submittedName>
        <fullName evidence="3">Uncharacterized protein</fullName>
    </submittedName>
</protein>
<comment type="caution">
    <text evidence="3">The sequence shown here is derived from an EMBL/GenBank/DDBJ whole genome shotgun (WGS) entry which is preliminary data.</text>
</comment>
<reference evidence="3 4" key="1">
    <citation type="journal article" date="2016" name="Nat. Commun.">
        <title>Thousands of microbial genomes shed light on interconnected biogeochemical processes in an aquifer system.</title>
        <authorList>
            <person name="Anantharaman K."/>
            <person name="Brown C.T."/>
            <person name="Hug L.A."/>
            <person name="Sharon I."/>
            <person name="Castelle C.J."/>
            <person name="Probst A.J."/>
            <person name="Thomas B.C."/>
            <person name="Singh A."/>
            <person name="Wilkins M.J."/>
            <person name="Karaoz U."/>
            <person name="Brodie E.L."/>
            <person name="Williams K.H."/>
            <person name="Hubbard S.S."/>
            <person name="Banfield J.F."/>
        </authorList>
    </citation>
    <scope>NUCLEOTIDE SEQUENCE [LARGE SCALE GENOMIC DNA]</scope>
</reference>